<dbReference type="Pfam" id="PF04970">
    <property type="entry name" value="LRAT"/>
    <property type="match status" value="1"/>
</dbReference>
<dbReference type="PANTHER" id="PTHR46137:SF3">
    <property type="entry name" value="OS05G0310600 PROTEIN"/>
    <property type="match status" value="1"/>
</dbReference>
<protein>
    <recommendedName>
        <fullName evidence="1">LRAT domain-containing protein</fullName>
    </recommendedName>
</protein>
<dbReference type="EMBL" id="AUSU01008348">
    <property type="protein sequence ID" value="EPS59461.1"/>
    <property type="molecule type" value="Genomic_DNA"/>
</dbReference>
<feature type="domain" description="LRAT" evidence="1">
    <location>
        <begin position="1"/>
        <end position="136"/>
    </location>
</feature>
<accession>S8C4X6</accession>
<dbReference type="PANTHER" id="PTHR46137">
    <property type="entry name" value="OS05G0310600 PROTEIN"/>
    <property type="match status" value="1"/>
</dbReference>
<name>S8C4X6_9LAMI</name>
<comment type="caution">
    <text evidence="2">The sequence shown here is derived from an EMBL/GenBank/DDBJ whole genome shotgun (WGS) entry which is preliminary data.</text>
</comment>
<organism evidence="2 3">
    <name type="scientific">Genlisea aurea</name>
    <dbReference type="NCBI Taxonomy" id="192259"/>
    <lineage>
        <taxon>Eukaryota</taxon>
        <taxon>Viridiplantae</taxon>
        <taxon>Streptophyta</taxon>
        <taxon>Embryophyta</taxon>
        <taxon>Tracheophyta</taxon>
        <taxon>Spermatophyta</taxon>
        <taxon>Magnoliopsida</taxon>
        <taxon>eudicotyledons</taxon>
        <taxon>Gunneridae</taxon>
        <taxon>Pentapetalae</taxon>
        <taxon>asterids</taxon>
        <taxon>lamiids</taxon>
        <taxon>Lamiales</taxon>
        <taxon>Lentibulariaceae</taxon>
        <taxon>Genlisea</taxon>
    </lineage>
</organism>
<gene>
    <name evidence="2" type="ORF">M569_15346</name>
</gene>
<dbReference type="OrthoDB" id="1933383at2759"/>
<dbReference type="AlphaFoldDB" id="S8C4X6"/>
<dbReference type="InterPro" id="IPR007053">
    <property type="entry name" value="LRAT_dom"/>
</dbReference>
<keyword evidence="3" id="KW-1185">Reference proteome</keyword>
<reference evidence="2 3" key="1">
    <citation type="journal article" date="2013" name="BMC Genomics">
        <title>The miniature genome of a carnivorous plant Genlisea aurea contains a low number of genes and short non-coding sequences.</title>
        <authorList>
            <person name="Leushkin E.V."/>
            <person name="Sutormin R.A."/>
            <person name="Nabieva E.R."/>
            <person name="Penin A.A."/>
            <person name="Kondrashov A.S."/>
            <person name="Logacheva M.D."/>
        </authorList>
    </citation>
    <scope>NUCLEOTIDE SEQUENCE [LARGE SCALE GENOMIC DNA]</scope>
</reference>
<dbReference type="Proteomes" id="UP000015453">
    <property type="component" value="Unassembled WGS sequence"/>
</dbReference>
<dbReference type="PROSITE" id="PS51934">
    <property type="entry name" value="LRAT"/>
    <property type="match status" value="1"/>
</dbReference>
<proteinExistence type="predicted"/>
<dbReference type="Gene3D" id="3.90.1720.10">
    <property type="entry name" value="endopeptidase domain like (from Nostoc punctiforme)"/>
    <property type="match status" value="1"/>
</dbReference>
<evidence type="ECO:0000313" key="2">
    <source>
        <dbReference type="EMBL" id="EPS59461.1"/>
    </source>
</evidence>
<evidence type="ECO:0000259" key="1">
    <source>
        <dbReference type="PROSITE" id="PS51934"/>
    </source>
</evidence>
<evidence type="ECO:0000313" key="3">
    <source>
        <dbReference type="Proteomes" id="UP000015453"/>
    </source>
</evidence>
<sequence length="151" mass="16133">MAGIYIGEGNVIHLTPGGGQEIRLGSSSSLSKSSNNPCPNCGHRPSNNGVKSSCLACFLNGGTLLRYRYGVSVAYLSAEGPGGHCTCTNSYPPETVVRRAIFFLENGYPDYDLVNNNCEDFALYCKKGSAGEGSRQVSMFIPRHSVTCLLL</sequence>